<gene>
    <name evidence="2" type="ORF">K469DRAFT_756631</name>
</gene>
<keyword evidence="3" id="KW-1185">Reference proteome</keyword>
<feature type="region of interest" description="Disordered" evidence="1">
    <location>
        <begin position="235"/>
        <end position="258"/>
    </location>
</feature>
<feature type="compositionally biased region" description="Basic and acidic residues" evidence="1">
    <location>
        <begin position="240"/>
        <end position="251"/>
    </location>
</feature>
<protein>
    <submittedName>
        <fullName evidence="2">Uncharacterized protein</fullName>
    </submittedName>
</protein>
<evidence type="ECO:0000256" key="1">
    <source>
        <dbReference type="SAM" id="MobiDB-lite"/>
    </source>
</evidence>
<feature type="region of interest" description="Disordered" evidence="1">
    <location>
        <begin position="56"/>
        <end position="75"/>
    </location>
</feature>
<dbReference type="AlphaFoldDB" id="A0A6A6D6C9"/>
<dbReference type="EMBL" id="ML994790">
    <property type="protein sequence ID" value="KAF2174683.1"/>
    <property type="molecule type" value="Genomic_DNA"/>
</dbReference>
<reference evidence="2" key="1">
    <citation type="journal article" date="2020" name="Stud. Mycol.">
        <title>101 Dothideomycetes genomes: a test case for predicting lifestyles and emergence of pathogens.</title>
        <authorList>
            <person name="Haridas S."/>
            <person name="Albert R."/>
            <person name="Binder M."/>
            <person name="Bloem J."/>
            <person name="Labutti K."/>
            <person name="Salamov A."/>
            <person name="Andreopoulos B."/>
            <person name="Baker S."/>
            <person name="Barry K."/>
            <person name="Bills G."/>
            <person name="Bluhm B."/>
            <person name="Cannon C."/>
            <person name="Castanera R."/>
            <person name="Culley D."/>
            <person name="Daum C."/>
            <person name="Ezra D."/>
            <person name="Gonzalez J."/>
            <person name="Henrissat B."/>
            <person name="Kuo A."/>
            <person name="Liang C."/>
            <person name="Lipzen A."/>
            <person name="Lutzoni F."/>
            <person name="Magnuson J."/>
            <person name="Mondo S."/>
            <person name="Nolan M."/>
            <person name="Ohm R."/>
            <person name="Pangilinan J."/>
            <person name="Park H.-J."/>
            <person name="Ramirez L."/>
            <person name="Alfaro M."/>
            <person name="Sun H."/>
            <person name="Tritt A."/>
            <person name="Yoshinaga Y."/>
            <person name="Zwiers L.-H."/>
            <person name="Turgeon B."/>
            <person name="Goodwin S."/>
            <person name="Spatafora J."/>
            <person name="Crous P."/>
            <person name="Grigoriev I."/>
        </authorList>
    </citation>
    <scope>NUCLEOTIDE SEQUENCE</scope>
    <source>
        <strain evidence="2">CBS 207.26</strain>
    </source>
</reference>
<accession>A0A6A6D6C9</accession>
<dbReference type="Proteomes" id="UP000800200">
    <property type="component" value="Unassembled WGS sequence"/>
</dbReference>
<organism evidence="2 3">
    <name type="scientific">Zopfia rhizophila CBS 207.26</name>
    <dbReference type="NCBI Taxonomy" id="1314779"/>
    <lineage>
        <taxon>Eukaryota</taxon>
        <taxon>Fungi</taxon>
        <taxon>Dikarya</taxon>
        <taxon>Ascomycota</taxon>
        <taxon>Pezizomycotina</taxon>
        <taxon>Dothideomycetes</taxon>
        <taxon>Dothideomycetes incertae sedis</taxon>
        <taxon>Zopfiaceae</taxon>
        <taxon>Zopfia</taxon>
    </lineage>
</organism>
<evidence type="ECO:0000313" key="3">
    <source>
        <dbReference type="Proteomes" id="UP000800200"/>
    </source>
</evidence>
<name>A0A6A6D6C9_9PEZI</name>
<evidence type="ECO:0000313" key="2">
    <source>
        <dbReference type="EMBL" id="KAF2174683.1"/>
    </source>
</evidence>
<proteinExistence type="predicted"/>
<sequence length="280" mass="30913">MRVDKDQCMKKHHDEKYCMEHQCSAVTSWCEGCLPVDYYKDVPKFAARVEATDDAVGVEDHTETSVEKHGWRENPSTAAEGCRTEVCHIGSCALCGSCKKRSEEIEARAQPAVEAAAEAAIEVTPSPTGPSGCLVTMIASGSKRTLVNVCLLPAPAHPCTLGAPPVRYAKDQQVRNNRQLMPEAKSMSMLESKHVWRCPSKLRQRYQRRNLRKVKPNKIVVPSVISDVPEEEALPSSSLHRLEDPIEHSVQIEDFTGERASALGHERARDEMLAPGKSSA</sequence>
<feature type="compositionally biased region" description="Basic and acidic residues" evidence="1">
    <location>
        <begin position="58"/>
        <end position="72"/>
    </location>
</feature>